<dbReference type="CDD" id="cd04301">
    <property type="entry name" value="NAT_SF"/>
    <property type="match status" value="1"/>
</dbReference>
<comment type="caution">
    <text evidence="4">The sequence shown here is derived from an EMBL/GenBank/DDBJ whole genome shotgun (WGS) entry which is preliminary data.</text>
</comment>
<dbReference type="SUPFAM" id="SSF55729">
    <property type="entry name" value="Acyl-CoA N-acyltransferases (Nat)"/>
    <property type="match status" value="1"/>
</dbReference>
<gene>
    <name evidence="4" type="ORF">BCF53_10253</name>
</gene>
<dbReference type="Gene3D" id="3.40.630.30">
    <property type="match status" value="1"/>
</dbReference>
<dbReference type="GO" id="GO:0016747">
    <property type="term" value="F:acyltransferase activity, transferring groups other than amino-acyl groups"/>
    <property type="evidence" value="ECO:0007669"/>
    <property type="project" value="InterPro"/>
</dbReference>
<dbReference type="Proteomes" id="UP000295793">
    <property type="component" value="Unassembled WGS sequence"/>
</dbReference>
<evidence type="ECO:0000313" key="5">
    <source>
        <dbReference type="Proteomes" id="UP000295793"/>
    </source>
</evidence>
<evidence type="ECO:0000256" key="2">
    <source>
        <dbReference type="ARBA" id="ARBA00023315"/>
    </source>
</evidence>
<keyword evidence="5" id="KW-1185">Reference proteome</keyword>
<name>A0A4R3I9T0_9GAMM</name>
<evidence type="ECO:0000313" key="4">
    <source>
        <dbReference type="EMBL" id="TCS43030.1"/>
    </source>
</evidence>
<dbReference type="PANTHER" id="PTHR43800">
    <property type="entry name" value="PEPTIDYL-LYSINE N-ACETYLTRANSFERASE YJAB"/>
    <property type="match status" value="1"/>
</dbReference>
<keyword evidence="1 4" id="KW-0808">Transferase</keyword>
<evidence type="ECO:0000259" key="3">
    <source>
        <dbReference type="PROSITE" id="PS51186"/>
    </source>
</evidence>
<sequence>MTTIFYLEITEKPLGTTLLPESLTVSEIQIDQPQFNRFLYQLIGAPWQWTDKLKLSDEDWNSYVCRPELRTWVAYKEGAIAGYFELETQGKAIELKYFGLEQGFIGQGYGKALLSYAIAQAWAIAGTERVWVHTCSLDHENALNNYQRCGFKLYKTEQE</sequence>
<dbReference type="InterPro" id="IPR016181">
    <property type="entry name" value="Acyl_CoA_acyltransferase"/>
</dbReference>
<dbReference type="PROSITE" id="PS51186">
    <property type="entry name" value="GNAT"/>
    <property type="match status" value="1"/>
</dbReference>
<evidence type="ECO:0000256" key="1">
    <source>
        <dbReference type="ARBA" id="ARBA00022679"/>
    </source>
</evidence>
<protein>
    <submittedName>
        <fullName evidence="4">Acetyltransferase (GNAT) family protein</fullName>
    </submittedName>
</protein>
<proteinExistence type="predicted"/>
<dbReference type="PANTHER" id="PTHR43800:SF1">
    <property type="entry name" value="PEPTIDYL-LYSINE N-ACETYLTRANSFERASE YJAB"/>
    <property type="match status" value="1"/>
</dbReference>
<dbReference type="InterPro" id="IPR000182">
    <property type="entry name" value="GNAT_dom"/>
</dbReference>
<dbReference type="EMBL" id="SLZR01000002">
    <property type="protein sequence ID" value="TCS43030.1"/>
    <property type="molecule type" value="Genomic_DNA"/>
</dbReference>
<reference evidence="4 5" key="1">
    <citation type="submission" date="2019-03" db="EMBL/GenBank/DDBJ databases">
        <title>Genomic Encyclopedia of Archaeal and Bacterial Type Strains, Phase II (KMG-II): from individual species to whole genera.</title>
        <authorList>
            <person name="Goeker M."/>
        </authorList>
    </citation>
    <scope>NUCLEOTIDE SEQUENCE [LARGE SCALE GENOMIC DNA]</scope>
    <source>
        <strain evidence="4 5">DSM 15388</strain>
    </source>
</reference>
<accession>A0A4R3I9T0</accession>
<organism evidence="4 5">
    <name type="scientific">Reinekea marinisedimentorum</name>
    <dbReference type="NCBI Taxonomy" id="230495"/>
    <lineage>
        <taxon>Bacteria</taxon>
        <taxon>Pseudomonadati</taxon>
        <taxon>Pseudomonadota</taxon>
        <taxon>Gammaproteobacteria</taxon>
        <taxon>Oceanospirillales</taxon>
        <taxon>Saccharospirillaceae</taxon>
        <taxon>Reinekea</taxon>
    </lineage>
</organism>
<keyword evidence="2" id="KW-0012">Acyltransferase</keyword>
<dbReference type="RefSeq" id="WP_132699595.1">
    <property type="nucleotide sequence ID" value="NZ_SLZR01000002.1"/>
</dbReference>
<feature type="domain" description="N-acetyltransferase" evidence="3">
    <location>
        <begin position="26"/>
        <end position="159"/>
    </location>
</feature>
<dbReference type="AlphaFoldDB" id="A0A4R3I9T0"/>
<dbReference type="Pfam" id="PF00583">
    <property type="entry name" value="Acetyltransf_1"/>
    <property type="match status" value="1"/>
</dbReference>
<dbReference type="OrthoDB" id="275336at2"/>